<protein>
    <recommendedName>
        <fullName evidence="4">Transcriptional regulator</fullName>
    </recommendedName>
</protein>
<evidence type="ECO:0008006" key="4">
    <source>
        <dbReference type="Google" id="ProtNLM"/>
    </source>
</evidence>
<gene>
    <name evidence="2" type="ORF">JOM49_000478</name>
</gene>
<proteinExistence type="predicted"/>
<reference evidence="2 3" key="1">
    <citation type="submission" date="2021-03" db="EMBL/GenBank/DDBJ databases">
        <title>Sequencing the genomes of 1000 actinobacteria strains.</title>
        <authorList>
            <person name="Klenk H.-P."/>
        </authorList>
    </citation>
    <scope>NUCLEOTIDE SEQUENCE [LARGE SCALE GENOMIC DNA]</scope>
    <source>
        <strain evidence="2 3">DSM 45510</strain>
    </source>
</reference>
<dbReference type="Proteomes" id="UP000741013">
    <property type="component" value="Unassembled WGS sequence"/>
</dbReference>
<organism evidence="2 3">
    <name type="scientific">Amycolatopsis magusensis</name>
    <dbReference type="NCBI Taxonomy" id="882444"/>
    <lineage>
        <taxon>Bacteria</taxon>
        <taxon>Bacillati</taxon>
        <taxon>Actinomycetota</taxon>
        <taxon>Actinomycetes</taxon>
        <taxon>Pseudonocardiales</taxon>
        <taxon>Pseudonocardiaceae</taxon>
        <taxon>Amycolatopsis</taxon>
    </lineage>
</organism>
<feature type="compositionally biased region" description="Low complexity" evidence="1">
    <location>
        <begin position="86"/>
        <end position="103"/>
    </location>
</feature>
<feature type="region of interest" description="Disordered" evidence="1">
    <location>
        <begin position="86"/>
        <end position="112"/>
    </location>
</feature>
<evidence type="ECO:0000313" key="2">
    <source>
        <dbReference type="EMBL" id="MBP2178952.1"/>
    </source>
</evidence>
<dbReference type="EMBL" id="JAGGMS010000001">
    <property type="protein sequence ID" value="MBP2178952.1"/>
    <property type="molecule type" value="Genomic_DNA"/>
</dbReference>
<accession>A0ABS4PHQ8</accession>
<sequence>MTVRTESREVRVLLESGPFAAALRAAIRARGLGLERIRFRLLDRGVPVSLATLSYWQSGRCRPERPESLAALTELEDVLEVPPGSLTRLLGPPRRRTSAAFAAPRPPRSRPR</sequence>
<dbReference type="RefSeq" id="WP_209662665.1">
    <property type="nucleotide sequence ID" value="NZ_JAGGMS010000001.1"/>
</dbReference>
<evidence type="ECO:0000313" key="3">
    <source>
        <dbReference type="Proteomes" id="UP000741013"/>
    </source>
</evidence>
<comment type="caution">
    <text evidence="2">The sequence shown here is derived from an EMBL/GenBank/DDBJ whole genome shotgun (WGS) entry which is preliminary data.</text>
</comment>
<name>A0ABS4PHQ8_9PSEU</name>
<keyword evidence="3" id="KW-1185">Reference proteome</keyword>
<evidence type="ECO:0000256" key="1">
    <source>
        <dbReference type="SAM" id="MobiDB-lite"/>
    </source>
</evidence>